<dbReference type="Pfam" id="PF00382">
    <property type="entry name" value="TFIIB"/>
    <property type="match status" value="1"/>
</dbReference>
<dbReference type="InterPro" id="IPR054078">
    <property type="entry name" value="BRF2-like_C"/>
</dbReference>
<feature type="domain" description="TFIIB-type" evidence="16">
    <location>
        <begin position="3"/>
        <end position="36"/>
    </location>
</feature>
<dbReference type="GO" id="GO:0070897">
    <property type="term" value="P:transcription preinitiation complex assembly"/>
    <property type="evidence" value="ECO:0007669"/>
    <property type="project" value="InterPro"/>
</dbReference>
<comment type="function">
    <text evidence="13">General activator of RNA polymerase III transcription. Factor exclusively required for RNA polymerase III transcription of genes with promoter elements upstream of the initiation sites. Contributes to the regulation of gene expression; functions as activator in the absence of oxidative stress. Down-regulates expression of target genes in response to oxidative stress. Overexpression protects cells against apoptosis in response to oxidative stress.</text>
</comment>
<evidence type="ECO:0000256" key="9">
    <source>
        <dbReference type="ARBA" id="ARBA00023163"/>
    </source>
</evidence>
<gene>
    <name evidence="17" type="ORF">AGOR_G00011390</name>
</gene>
<comment type="caution">
    <text evidence="17">The sequence shown here is derived from an EMBL/GenBank/DDBJ whole genome shotgun (WGS) entry which is preliminary data.</text>
</comment>
<evidence type="ECO:0000256" key="5">
    <source>
        <dbReference type="ARBA" id="ARBA00022771"/>
    </source>
</evidence>
<dbReference type="GO" id="GO:0017025">
    <property type="term" value="F:TBP-class protein binding"/>
    <property type="evidence" value="ECO:0007669"/>
    <property type="project" value="InterPro"/>
</dbReference>
<protein>
    <recommendedName>
        <fullName evidence="11">Transcription factor IIIB 50 kDa subunit</fullName>
    </recommendedName>
    <alternativeName>
        <fullName evidence="12">B-related factor 2</fullName>
    </alternativeName>
</protein>
<evidence type="ECO:0000256" key="7">
    <source>
        <dbReference type="ARBA" id="ARBA00023015"/>
    </source>
</evidence>
<comment type="subcellular location">
    <subcellularLocation>
        <location evidence="1">Nucleus</location>
    </subcellularLocation>
</comment>
<comment type="similarity">
    <text evidence="2">Belongs to the TFIIB family.</text>
</comment>
<dbReference type="InterPro" id="IPR013137">
    <property type="entry name" value="Znf_TFIIB"/>
</dbReference>
<dbReference type="AlphaFoldDB" id="A0A8T3E9M4"/>
<dbReference type="SUPFAM" id="SSF47954">
    <property type="entry name" value="Cyclin-like"/>
    <property type="match status" value="2"/>
</dbReference>
<organism evidence="17 18">
    <name type="scientific">Albula goreensis</name>
    <dbReference type="NCBI Taxonomy" id="1534307"/>
    <lineage>
        <taxon>Eukaryota</taxon>
        <taxon>Metazoa</taxon>
        <taxon>Chordata</taxon>
        <taxon>Craniata</taxon>
        <taxon>Vertebrata</taxon>
        <taxon>Euteleostomi</taxon>
        <taxon>Actinopterygii</taxon>
        <taxon>Neopterygii</taxon>
        <taxon>Teleostei</taxon>
        <taxon>Albuliformes</taxon>
        <taxon>Albulidae</taxon>
        <taxon>Albula</taxon>
    </lineage>
</organism>
<evidence type="ECO:0000313" key="18">
    <source>
        <dbReference type="Proteomes" id="UP000829720"/>
    </source>
</evidence>
<evidence type="ECO:0000256" key="13">
    <source>
        <dbReference type="ARBA" id="ARBA00045875"/>
    </source>
</evidence>
<dbReference type="PANTHER" id="PTHR11618:SF5">
    <property type="entry name" value="TRANSCRIPTION FACTOR IIIB 50 KDA SUBUNIT"/>
    <property type="match status" value="1"/>
</dbReference>
<reference evidence="17" key="1">
    <citation type="submission" date="2021-01" db="EMBL/GenBank/DDBJ databases">
        <authorList>
            <person name="Zahm M."/>
            <person name="Roques C."/>
            <person name="Cabau C."/>
            <person name="Klopp C."/>
            <person name="Donnadieu C."/>
            <person name="Jouanno E."/>
            <person name="Lampietro C."/>
            <person name="Louis A."/>
            <person name="Herpin A."/>
            <person name="Echchiki A."/>
            <person name="Berthelot C."/>
            <person name="Parey E."/>
            <person name="Roest-Crollius H."/>
            <person name="Braasch I."/>
            <person name="Postlethwait J."/>
            <person name="Bobe J."/>
            <person name="Montfort J."/>
            <person name="Bouchez O."/>
            <person name="Begum T."/>
            <person name="Mejri S."/>
            <person name="Adams A."/>
            <person name="Chen W.-J."/>
            <person name="Guiguen Y."/>
        </authorList>
    </citation>
    <scope>NUCLEOTIDE SEQUENCE</scope>
    <source>
        <tissue evidence="17">Blood</tissue>
    </source>
</reference>
<keyword evidence="6" id="KW-0862">Zinc</keyword>
<dbReference type="GO" id="GO:0005634">
    <property type="term" value="C:nucleus"/>
    <property type="evidence" value="ECO:0007669"/>
    <property type="project" value="UniProtKB-SubCell"/>
</dbReference>
<keyword evidence="5 14" id="KW-0863">Zinc-finger</keyword>
<dbReference type="Pfam" id="PF08271">
    <property type="entry name" value="Zn_Ribbon_TF"/>
    <property type="match status" value="1"/>
</dbReference>
<evidence type="ECO:0000256" key="1">
    <source>
        <dbReference type="ARBA" id="ARBA00004123"/>
    </source>
</evidence>
<keyword evidence="7" id="KW-0805">Transcription regulation</keyword>
<evidence type="ECO:0000256" key="3">
    <source>
        <dbReference type="ARBA" id="ARBA00022723"/>
    </source>
</evidence>
<dbReference type="PANTHER" id="PTHR11618">
    <property type="entry name" value="TRANSCRIPTION INITIATION FACTOR IIB-RELATED"/>
    <property type="match status" value="1"/>
</dbReference>
<dbReference type="Gene3D" id="2.20.25.10">
    <property type="match status" value="1"/>
</dbReference>
<evidence type="ECO:0000256" key="15">
    <source>
        <dbReference type="SAM" id="MobiDB-lite"/>
    </source>
</evidence>
<proteinExistence type="inferred from homology"/>
<dbReference type="SUPFAM" id="SSF57783">
    <property type="entry name" value="Zinc beta-ribbon"/>
    <property type="match status" value="1"/>
</dbReference>
<evidence type="ECO:0000256" key="8">
    <source>
        <dbReference type="ARBA" id="ARBA00023159"/>
    </source>
</evidence>
<dbReference type="InterPro" id="IPR013150">
    <property type="entry name" value="TFIIB_cyclin"/>
</dbReference>
<dbReference type="Proteomes" id="UP000829720">
    <property type="component" value="Unassembled WGS sequence"/>
</dbReference>
<dbReference type="EMBL" id="JAERUA010000001">
    <property type="protein sequence ID" value="KAI1904994.1"/>
    <property type="molecule type" value="Genomic_DNA"/>
</dbReference>
<dbReference type="GO" id="GO:0097550">
    <property type="term" value="C:transcription preinitiation complex"/>
    <property type="evidence" value="ECO:0007669"/>
    <property type="project" value="TreeGrafter"/>
</dbReference>
<feature type="region of interest" description="Disordered" evidence="15">
    <location>
        <begin position="329"/>
        <end position="386"/>
    </location>
</feature>
<keyword evidence="4" id="KW-0677">Repeat</keyword>
<keyword evidence="10" id="KW-0539">Nucleus</keyword>
<evidence type="ECO:0000256" key="12">
    <source>
        <dbReference type="ARBA" id="ARBA00042630"/>
    </source>
</evidence>
<dbReference type="Pfam" id="PF21886">
    <property type="entry name" value="BRF2-like_C_cyclin_rpt"/>
    <property type="match status" value="1"/>
</dbReference>
<dbReference type="PRINTS" id="PR00685">
    <property type="entry name" value="TIFACTORIIB"/>
</dbReference>
<evidence type="ECO:0000256" key="14">
    <source>
        <dbReference type="PROSITE-ProRule" id="PRU00469"/>
    </source>
</evidence>
<evidence type="ECO:0000256" key="4">
    <source>
        <dbReference type="ARBA" id="ARBA00022737"/>
    </source>
</evidence>
<keyword evidence="18" id="KW-1185">Reference proteome</keyword>
<evidence type="ECO:0000313" key="17">
    <source>
        <dbReference type="EMBL" id="KAI1904994.1"/>
    </source>
</evidence>
<keyword evidence="8" id="KW-0010">Activator</keyword>
<name>A0A8T3E9M4_9TELE</name>
<evidence type="ECO:0000256" key="2">
    <source>
        <dbReference type="ARBA" id="ARBA00010857"/>
    </source>
</evidence>
<dbReference type="PROSITE" id="PS51134">
    <property type="entry name" value="ZF_TFIIB"/>
    <property type="match status" value="1"/>
</dbReference>
<dbReference type="GO" id="GO:0008270">
    <property type="term" value="F:zinc ion binding"/>
    <property type="evidence" value="ECO:0007669"/>
    <property type="project" value="UniProtKB-KW"/>
</dbReference>
<evidence type="ECO:0000259" key="16">
    <source>
        <dbReference type="PROSITE" id="PS51134"/>
    </source>
</evidence>
<dbReference type="OrthoDB" id="2121711at2759"/>
<evidence type="ECO:0000256" key="11">
    <source>
        <dbReference type="ARBA" id="ARBA00039848"/>
    </source>
</evidence>
<dbReference type="Gene3D" id="1.10.472.10">
    <property type="entry name" value="Cyclin-like"/>
    <property type="match status" value="2"/>
</dbReference>
<feature type="compositionally biased region" description="Basic and acidic residues" evidence="15">
    <location>
        <begin position="369"/>
        <end position="382"/>
    </location>
</feature>
<keyword evidence="3" id="KW-0479">Metal-binding</keyword>
<dbReference type="CDD" id="cd20555">
    <property type="entry name" value="CYCLIN_BRF2"/>
    <property type="match status" value="1"/>
</dbReference>
<keyword evidence="9" id="KW-0804">Transcription</keyword>
<sequence>MASGQSCPGCGSSNLVDDALYSQSQLVCADCGSVVSEGLLTTTRSEEVQGTDVRYYESTAVVKQPCRNQIHGLKRVRALCRILRFSQVIEQTAESLFRRAYEHPSFLNAHRPKKELLGGSCVLLSSRMHNWPIAMGTICSLLQVSDQDMGAVYLELVRILNVEPITTSISDLLESHCSQYQLSPPGVPEVFAESTTKLIERATALVELASDTWLVTGRHPVPILVAAVYLAWLSLNPCRARLKMQLGKFCKIAKVAMPLMAAVRLKEIKEVLCKIGKEIPWLRGADVEPRTVPTFTKDILQHRGLLMRKALHSFESELSQADCELNPNPFSEGDLSLPGDTCAADEGGEDGIRSGKSRPPATPRASVQTREETQEGQERTALLRDGVLEEGTATFDSNTQKSPTSDCHWAQRHLFVPPCTKNPRKRRADEAVLAVTGDEEISDSEIEEYLRTPQEMEDIREMQKKLMSVSDTCLLSGVNLF</sequence>
<evidence type="ECO:0000256" key="6">
    <source>
        <dbReference type="ARBA" id="ARBA00022833"/>
    </source>
</evidence>
<dbReference type="InterPro" id="IPR036915">
    <property type="entry name" value="Cyclin-like_sf"/>
</dbReference>
<accession>A0A8T3E9M4</accession>
<evidence type="ECO:0000256" key="10">
    <source>
        <dbReference type="ARBA" id="ARBA00023242"/>
    </source>
</evidence>
<dbReference type="InterPro" id="IPR000812">
    <property type="entry name" value="TFIIB"/>
</dbReference>